<dbReference type="InterPro" id="IPR037185">
    <property type="entry name" value="EmrE-like"/>
</dbReference>
<dbReference type="AlphaFoldDB" id="A0A1F6E1R9"/>
<dbReference type="PANTHER" id="PTHR32322:SF18">
    <property type="entry name" value="S-ADENOSYLMETHIONINE_S-ADENOSYLHOMOCYSTEINE TRANSPORTER"/>
    <property type="match status" value="1"/>
</dbReference>
<feature type="transmembrane region" description="Helical" evidence="6">
    <location>
        <begin position="152"/>
        <end position="171"/>
    </location>
</feature>
<feature type="transmembrane region" description="Helical" evidence="6">
    <location>
        <begin position="183"/>
        <end position="204"/>
    </location>
</feature>
<comment type="subcellular location">
    <subcellularLocation>
        <location evidence="1">Cell membrane</location>
        <topology evidence="1">Multi-pass membrane protein</topology>
    </subcellularLocation>
</comment>
<dbReference type="Pfam" id="PF00892">
    <property type="entry name" value="EamA"/>
    <property type="match status" value="2"/>
</dbReference>
<evidence type="ECO:0000256" key="6">
    <source>
        <dbReference type="SAM" id="Phobius"/>
    </source>
</evidence>
<proteinExistence type="predicted"/>
<dbReference type="Proteomes" id="UP000178572">
    <property type="component" value="Unassembled WGS sequence"/>
</dbReference>
<dbReference type="GO" id="GO:0005886">
    <property type="term" value="C:plasma membrane"/>
    <property type="evidence" value="ECO:0007669"/>
    <property type="project" value="UniProtKB-SubCell"/>
</dbReference>
<evidence type="ECO:0000256" key="4">
    <source>
        <dbReference type="ARBA" id="ARBA00022989"/>
    </source>
</evidence>
<dbReference type="InterPro" id="IPR050638">
    <property type="entry name" value="AA-Vitamin_Transporters"/>
</dbReference>
<dbReference type="EMBL" id="MFLN01000002">
    <property type="protein sequence ID" value="OGG67644.1"/>
    <property type="molecule type" value="Genomic_DNA"/>
</dbReference>
<keyword evidence="5 6" id="KW-0472">Membrane</keyword>
<evidence type="ECO:0000256" key="5">
    <source>
        <dbReference type="ARBA" id="ARBA00023136"/>
    </source>
</evidence>
<accession>A0A1F6E1R9</accession>
<keyword evidence="3 6" id="KW-0812">Transmembrane</keyword>
<evidence type="ECO:0000256" key="2">
    <source>
        <dbReference type="ARBA" id="ARBA00022475"/>
    </source>
</evidence>
<keyword evidence="2" id="KW-1003">Cell membrane</keyword>
<feature type="domain" description="EamA" evidence="7">
    <location>
        <begin position="154"/>
        <end position="288"/>
    </location>
</feature>
<dbReference type="PANTHER" id="PTHR32322">
    <property type="entry name" value="INNER MEMBRANE TRANSPORTER"/>
    <property type="match status" value="1"/>
</dbReference>
<evidence type="ECO:0000313" key="9">
    <source>
        <dbReference type="Proteomes" id="UP000178572"/>
    </source>
</evidence>
<dbReference type="InterPro" id="IPR000620">
    <property type="entry name" value="EamA_dom"/>
</dbReference>
<evidence type="ECO:0000256" key="3">
    <source>
        <dbReference type="ARBA" id="ARBA00022692"/>
    </source>
</evidence>
<dbReference type="SUPFAM" id="SSF103481">
    <property type="entry name" value="Multidrug resistance efflux transporter EmrE"/>
    <property type="match status" value="2"/>
</dbReference>
<evidence type="ECO:0000256" key="1">
    <source>
        <dbReference type="ARBA" id="ARBA00004651"/>
    </source>
</evidence>
<organism evidence="8 9">
    <name type="scientific">Candidatus Kaiserbacteria bacterium RIFCSPHIGHO2_02_FULL_59_21</name>
    <dbReference type="NCBI Taxonomy" id="1798500"/>
    <lineage>
        <taxon>Bacteria</taxon>
        <taxon>Candidatus Kaiseribacteriota</taxon>
    </lineage>
</organism>
<keyword evidence="4 6" id="KW-1133">Transmembrane helix</keyword>
<feature type="transmembrane region" description="Helical" evidence="6">
    <location>
        <begin position="246"/>
        <end position="264"/>
    </location>
</feature>
<feature type="domain" description="EamA" evidence="7">
    <location>
        <begin position="6"/>
        <end position="137"/>
    </location>
</feature>
<feature type="transmembrane region" description="Helical" evidence="6">
    <location>
        <begin position="270"/>
        <end position="288"/>
    </location>
</feature>
<gene>
    <name evidence="8" type="ORF">A3C21_00915</name>
</gene>
<feature type="transmembrane region" description="Helical" evidence="6">
    <location>
        <begin position="34"/>
        <end position="54"/>
    </location>
</feature>
<reference evidence="8 9" key="1">
    <citation type="journal article" date="2016" name="Nat. Commun.">
        <title>Thousands of microbial genomes shed light on interconnected biogeochemical processes in an aquifer system.</title>
        <authorList>
            <person name="Anantharaman K."/>
            <person name="Brown C.T."/>
            <person name="Hug L.A."/>
            <person name="Sharon I."/>
            <person name="Castelle C.J."/>
            <person name="Probst A.J."/>
            <person name="Thomas B.C."/>
            <person name="Singh A."/>
            <person name="Wilkins M.J."/>
            <person name="Karaoz U."/>
            <person name="Brodie E.L."/>
            <person name="Williams K.H."/>
            <person name="Hubbard S.S."/>
            <person name="Banfield J.F."/>
        </authorList>
    </citation>
    <scope>NUCLEOTIDE SEQUENCE [LARGE SCALE GENOMIC DNA]</scope>
</reference>
<evidence type="ECO:0000313" key="8">
    <source>
        <dbReference type="EMBL" id="OGG67644.1"/>
    </source>
</evidence>
<comment type="caution">
    <text evidence="8">The sequence shown here is derived from an EMBL/GenBank/DDBJ whole genome shotgun (WGS) entry which is preliminary data.</text>
</comment>
<protein>
    <recommendedName>
        <fullName evidence="7">EamA domain-containing protein</fullName>
    </recommendedName>
</protein>
<feature type="transmembrane region" description="Helical" evidence="6">
    <location>
        <begin position="66"/>
        <end position="87"/>
    </location>
</feature>
<dbReference type="STRING" id="1798500.A3C21_00915"/>
<feature type="transmembrane region" description="Helical" evidence="6">
    <location>
        <begin position="123"/>
        <end position="140"/>
    </location>
</feature>
<feature type="transmembrane region" description="Helical" evidence="6">
    <location>
        <begin position="216"/>
        <end position="234"/>
    </location>
</feature>
<name>A0A1F6E1R9_9BACT</name>
<feature type="transmembrane region" description="Helical" evidence="6">
    <location>
        <begin position="93"/>
        <end position="114"/>
    </location>
</feature>
<evidence type="ECO:0000259" key="7">
    <source>
        <dbReference type="Pfam" id="PF00892"/>
    </source>
</evidence>
<sequence length="299" mass="32101">MSKFSWTLLLVASMAGIAAQYSILKLLDGVVDPYLLAFSRFFVASCALLPVVIHQRLLRLPPIHEWPFFIMLACFAVVPTIFIVMGVAQAGSIVSAILINTNPLLVALIAPFLIGEHMNGKKAAALGVGFLGVIAIVVNGQQIGTIVTSGHFVGSLLLMAGALLSALNAIYSKGLVRKYNGLYVVFFSVIIGTTILAFVVALQGGFSEVAHLAPSTFLWLIVIGVVGTAIPWTAWSSSLKHLEANVAVSFKLLIPVFAAFYSFIFFTEAFTVWMLLGLLLTSGGIYLVQREDARPVVVQ</sequence>